<name>A0AAP8QGT9_BRELA</name>
<protein>
    <recommendedName>
        <fullName evidence="1">DNA (cytosine-5-)-methyltransferase</fullName>
        <ecNumber evidence="1">2.1.1.37</ecNumber>
    </recommendedName>
</protein>
<keyword evidence="2 6" id="KW-0489">Methyltransferase</keyword>
<dbReference type="NCBIfam" id="TIGR00675">
    <property type="entry name" value="dcm"/>
    <property type="match status" value="1"/>
</dbReference>
<dbReference type="PANTHER" id="PTHR10629:SF52">
    <property type="entry name" value="DNA (CYTOSINE-5)-METHYLTRANSFERASE 1"/>
    <property type="match status" value="1"/>
</dbReference>
<dbReference type="InterPro" id="IPR029063">
    <property type="entry name" value="SAM-dependent_MTases_sf"/>
</dbReference>
<evidence type="ECO:0000313" key="9">
    <source>
        <dbReference type="Proteomes" id="UP000239759"/>
    </source>
</evidence>
<evidence type="ECO:0000256" key="2">
    <source>
        <dbReference type="ARBA" id="ARBA00022603"/>
    </source>
</evidence>
<keyword evidence="3 6" id="KW-0808">Transferase</keyword>
<dbReference type="GO" id="GO:0009307">
    <property type="term" value="P:DNA restriction-modification system"/>
    <property type="evidence" value="ECO:0007669"/>
    <property type="project" value="UniProtKB-KW"/>
</dbReference>
<dbReference type="AlphaFoldDB" id="A0AAP8QGT9"/>
<evidence type="ECO:0000256" key="4">
    <source>
        <dbReference type="ARBA" id="ARBA00022691"/>
    </source>
</evidence>
<proteinExistence type="inferred from homology"/>
<feature type="active site" evidence="6">
    <location>
        <position position="260"/>
    </location>
</feature>
<dbReference type="GO" id="GO:0044027">
    <property type="term" value="P:negative regulation of gene expression via chromosomal CpG island methylation"/>
    <property type="evidence" value="ECO:0007669"/>
    <property type="project" value="TreeGrafter"/>
</dbReference>
<dbReference type="PANTHER" id="PTHR10629">
    <property type="entry name" value="CYTOSINE-SPECIFIC METHYLTRANSFERASE"/>
    <property type="match status" value="1"/>
</dbReference>
<dbReference type="SUPFAM" id="SSF53335">
    <property type="entry name" value="S-adenosyl-L-methionine-dependent methyltransferases"/>
    <property type="match status" value="1"/>
</dbReference>
<dbReference type="InterPro" id="IPR050390">
    <property type="entry name" value="C5-Methyltransferase"/>
</dbReference>
<evidence type="ECO:0000256" key="7">
    <source>
        <dbReference type="RuleBase" id="RU000416"/>
    </source>
</evidence>
<dbReference type="EMBL" id="PRKQ01000001">
    <property type="protein sequence ID" value="PPB12858.1"/>
    <property type="molecule type" value="Genomic_DNA"/>
</dbReference>
<dbReference type="PROSITE" id="PS51679">
    <property type="entry name" value="SAM_MT_C5"/>
    <property type="match status" value="1"/>
</dbReference>
<dbReference type="PRINTS" id="PR00105">
    <property type="entry name" value="C5METTRFRASE"/>
</dbReference>
<dbReference type="Proteomes" id="UP000239759">
    <property type="component" value="Unassembled WGS sequence"/>
</dbReference>
<accession>A0AAP8QGT9</accession>
<organism evidence="8 9">
    <name type="scientific">Brevibacillus laterosporus</name>
    <name type="common">Bacillus laterosporus</name>
    <dbReference type="NCBI Taxonomy" id="1465"/>
    <lineage>
        <taxon>Bacteria</taxon>
        <taxon>Bacillati</taxon>
        <taxon>Bacillota</taxon>
        <taxon>Bacilli</taxon>
        <taxon>Bacillales</taxon>
        <taxon>Paenibacillaceae</taxon>
        <taxon>Brevibacillus</taxon>
    </lineage>
</organism>
<dbReference type="InterPro" id="IPR001525">
    <property type="entry name" value="C5_MeTfrase"/>
</dbReference>
<dbReference type="RefSeq" id="WP_104030259.1">
    <property type="nucleotide sequence ID" value="NZ_PRKQ01000001.1"/>
</dbReference>
<evidence type="ECO:0000313" key="8">
    <source>
        <dbReference type="EMBL" id="PPB12858.1"/>
    </source>
</evidence>
<comment type="similarity">
    <text evidence="6 7">Belongs to the class I-like SAM-binding methyltransferase superfamily. C5-methyltransferase family.</text>
</comment>
<dbReference type="GO" id="GO:0003677">
    <property type="term" value="F:DNA binding"/>
    <property type="evidence" value="ECO:0007669"/>
    <property type="project" value="TreeGrafter"/>
</dbReference>
<keyword evidence="5" id="KW-0680">Restriction system</keyword>
<sequence>MIKERKAKNSSRGIYLQDKELKQTSFQPSSHFKYIVDPVNKKVIIVPSDNEKDNTVSKRSMGDGVKPVIDIRNREALAVFKECDYLQVQIYEEQIIVEGYQQAKESIVTKVGNKIKKAFGRKNKVTDITNILTVKKKVTVAVSREDLKKVVGSTFDIAEESFDFIFQDENVNEGFFHKIKESLKNLAIPLQIASLFSGAGIMDLGFKQAGFDIVFALEQDAEAVETYRYNHGDHVVQADIREFDKSDITKAPIMICGTPCKGFSNSNRYTNFLDNPDNLLVREYIEAIKSNDNCKVFVLENVPQILTAGNGQFKNEIYEQLSDFEITSGVLKAVSFGAPQYRERAIIIGSKVGRIELPAPTFEPEYYKTVRNAFEGLHDDIPNQLDVSKAKELTIKRMSYVPSGGNVFNIPEEIRPKGKHSDLYKRLEWDKPSITIVNPRKATITHPEENRIISVREAARLQGVPDEFVFQGSLSAKQQQVANGVPVNLVYAVAKVIKKAIMKFNFNNWNFQSSMLL</sequence>
<evidence type="ECO:0000256" key="3">
    <source>
        <dbReference type="ARBA" id="ARBA00022679"/>
    </source>
</evidence>
<evidence type="ECO:0000256" key="5">
    <source>
        <dbReference type="ARBA" id="ARBA00022747"/>
    </source>
</evidence>
<keyword evidence="4 6" id="KW-0949">S-adenosyl-L-methionine</keyword>
<dbReference type="EC" id="2.1.1.37" evidence="1"/>
<dbReference type="Pfam" id="PF00145">
    <property type="entry name" value="DNA_methylase"/>
    <property type="match status" value="1"/>
</dbReference>
<dbReference type="Gene3D" id="3.90.120.10">
    <property type="entry name" value="DNA Methylase, subunit A, domain 2"/>
    <property type="match status" value="1"/>
</dbReference>
<comment type="caution">
    <text evidence="8">The sequence shown here is derived from an EMBL/GenBank/DDBJ whole genome shotgun (WGS) entry which is preliminary data.</text>
</comment>
<evidence type="ECO:0000256" key="1">
    <source>
        <dbReference type="ARBA" id="ARBA00011975"/>
    </source>
</evidence>
<dbReference type="GO" id="GO:0032259">
    <property type="term" value="P:methylation"/>
    <property type="evidence" value="ECO:0007669"/>
    <property type="project" value="UniProtKB-KW"/>
</dbReference>
<dbReference type="Gene3D" id="3.40.50.150">
    <property type="entry name" value="Vaccinia Virus protein VP39"/>
    <property type="match status" value="1"/>
</dbReference>
<evidence type="ECO:0000256" key="6">
    <source>
        <dbReference type="PROSITE-ProRule" id="PRU01016"/>
    </source>
</evidence>
<gene>
    <name evidence="8" type="ORF">C4A77_00295</name>
</gene>
<dbReference type="GO" id="GO:0003886">
    <property type="term" value="F:DNA (cytosine-5-)-methyltransferase activity"/>
    <property type="evidence" value="ECO:0007669"/>
    <property type="project" value="UniProtKB-EC"/>
</dbReference>
<reference evidence="8 9" key="1">
    <citation type="submission" date="2018-02" db="EMBL/GenBank/DDBJ databases">
        <title>Comparative analysis of genomes of three Brevibacillus laterosporus strains producers of potent antimicrobials isolated from silage.</title>
        <authorList>
            <person name="Kojic M."/>
            <person name="Miljkovic M."/>
            <person name="Studholme D."/>
            <person name="Filipic B."/>
        </authorList>
    </citation>
    <scope>NUCLEOTIDE SEQUENCE [LARGE SCALE GENOMIC DNA]</scope>
    <source>
        <strain evidence="8 9">BGSP11</strain>
    </source>
</reference>